<organism evidence="1 2">
    <name type="scientific">Coniochaeta ligniaria NRRL 30616</name>
    <dbReference type="NCBI Taxonomy" id="1408157"/>
    <lineage>
        <taxon>Eukaryota</taxon>
        <taxon>Fungi</taxon>
        <taxon>Dikarya</taxon>
        <taxon>Ascomycota</taxon>
        <taxon>Pezizomycotina</taxon>
        <taxon>Sordariomycetes</taxon>
        <taxon>Sordariomycetidae</taxon>
        <taxon>Coniochaetales</taxon>
        <taxon>Coniochaetaceae</taxon>
        <taxon>Coniochaeta</taxon>
    </lineage>
</organism>
<dbReference type="InParanoid" id="A0A1J7I3F5"/>
<protein>
    <submittedName>
        <fullName evidence="1">Uncharacterized protein</fullName>
    </submittedName>
</protein>
<proteinExistence type="predicted"/>
<name>A0A1J7I3F5_9PEZI</name>
<reference evidence="1 2" key="1">
    <citation type="submission" date="2016-10" db="EMBL/GenBank/DDBJ databases">
        <title>Draft genome sequence of Coniochaeta ligniaria NRRL30616, a lignocellulolytic fungus for bioabatement of inhibitors in plant biomass hydrolysates.</title>
        <authorList>
            <consortium name="DOE Joint Genome Institute"/>
            <person name="Jimenez D.J."/>
            <person name="Hector R.E."/>
            <person name="Riley R."/>
            <person name="Sun H."/>
            <person name="Grigoriev I.V."/>
            <person name="Van Elsas J.D."/>
            <person name="Nichols N.N."/>
        </authorList>
    </citation>
    <scope>NUCLEOTIDE SEQUENCE [LARGE SCALE GENOMIC DNA]</scope>
    <source>
        <strain evidence="1 2">NRRL 30616</strain>
    </source>
</reference>
<keyword evidence="2" id="KW-1185">Reference proteome</keyword>
<sequence>MFAARSPCPSSLKAWLSSTRLTRFHIVCNVVFHIAAPPCPCFFHEGGCAAASPSLSATYWYSAAVGSLHVHYLVLELPVCIVQPKFYRLLEYVRVLQNDGPTSISTISPVSFSRQLAASSCCLRAFKSDACCCSFKLC</sequence>
<dbReference type="AlphaFoldDB" id="A0A1J7I3F5"/>
<evidence type="ECO:0000313" key="1">
    <source>
        <dbReference type="EMBL" id="OIW22159.1"/>
    </source>
</evidence>
<gene>
    <name evidence="1" type="ORF">CONLIGDRAFT_367902</name>
</gene>
<accession>A0A1J7I3F5</accession>
<evidence type="ECO:0000313" key="2">
    <source>
        <dbReference type="Proteomes" id="UP000182658"/>
    </source>
</evidence>
<dbReference type="EMBL" id="KV875145">
    <property type="protein sequence ID" value="OIW22159.1"/>
    <property type="molecule type" value="Genomic_DNA"/>
</dbReference>
<dbReference type="Proteomes" id="UP000182658">
    <property type="component" value="Unassembled WGS sequence"/>
</dbReference>